<reference evidence="5 6" key="1">
    <citation type="journal article" date="2015" name="Nature">
        <title>rRNA introns, odd ribosomes, and small enigmatic genomes across a large radiation of phyla.</title>
        <authorList>
            <person name="Brown C.T."/>
            <person name="Hug L.A."/>
            <person name="Thomas B.C."/>
            <person name="Sharon I."/>
            <person name="Castelle C.J."/>
            <person name="Singh A."/>
            <person name="Wilkins M.J."/>
            <person name="Williams K.H."/>
            <person name="Banfield J.F."/>
        </authorList>
    </citation>
    <scope>NUCLEOTIDE SEQUENCE [LARGE SCALE GENOMIC DNA]</scope>
</reference>
<dbReference type="Proteomes" id="UP000034688">
    <property type="component" value="Unassembled WGS sequence"/>
</dbReference>
<dbReference type="InterPro" id="IPR036899">
    <property type="entry name" value="Ribosomal_uL13_sf"/>
</dbReference>
<dbReference type="EMBL" id="LBPP01000021">
    <property type="protein sequence ID" value="KKP60040.1"/>
    <property type="molecule type" value="Genomic_DNA"/>
</dbReference>
<dbReference type="AlphaFoldDB" id="A0A0G0D9M8"/>
<dbReference type="GO" id="GO:0017148">
    <property type="term" value="P:negative regulation of translation"/>
    <property type="evidence" value="ECO:0007669"/>
    <property type="project" value="TreeGrafter"/>
</dbReference>
<evidence type="ECO:0000256" key="1">
    <source>
        <dbReference type="ARBA" id="ARBA00006227"/>
    </source>
</evidence>
<organism evidence="5 6">
    <name type="scientific">Candidatus Roizmanbacteria bacterium GW2011_GWA2_34_18</name>
    <dbReference type="NCBI Taxonomy" id="1618477"/>
    <lineage>
        <taxon>Bacteria</taxon>
        <taxon>Candidatus Roizmaniibacteriota</taxon>
    </lineage>
</organism>
<dbReference type="GO" id="GO:0005840">
    <property type="term" value="C:ribosome"/>
    <property type="evidence" value="ECO:0007669"/>
    <property type="project" value="UniProtKB-KW"/>
</dbReference>
<dbReference type="HAMAP" id="MF_01366">
    <property type="entry name" value="Ribosomal_uL13"/>
    <property type="match status" value="1"/>
</dbReference>
<dbReference type="PANTHER" id="PTHR11545">
    <property type="entry name" value="RIBOSOMAL PROTEIN L13"/>
    <property type="match status" value="1"/>
</dbReference>
<evidence type="ECO:0000256" key="3">
    <source>
        <dbReference type="ARBA" id="ARBA00023274"/>
    </source>
</evidence>
<dbReference type="CDD" id="cd00392">
    <property type="entry name" value="Ribosomal_L13"/>
    <property type="match status" value="1"/>
</dbReference>
<evidence type="ECO:0000313" key="5">
    <source>
        <dbReference type="EMBL" id="KKP60040.1"/>
    </source>
</evidence>
<dbReference type="InterPro" id="IPR005822">
    <property type="entry name" value="Ribosomal_uL13"/>
</dbReference>
<comment type="similarity">
    <text evidence="1">Belongs to the universal ribosomal protein uL13 family.</text>
</comment>
<evidence type="ECO:0000256" key="4">
    <source>
        <dbReference type="ARBA" id="ARBA00035499"/>
    </source>
</evidence>
<dbReference type="InterPro" id="IPR005823">
    <property type="entry name" value="Ribosomal_uL13_bac-type"/>
</dbReference>
<protein>
    <recommendedName>
        <fullName evidence="4">50S ribosomal protein L13</fullName>
    </recommendedName>
</protein>
<dbReference type="GO" id="GO:0003735">
    <property type="term" value="F:structural constituent of ribosome"/>
    <property type="evidence" value="ECO:0007669"/>
    <property type="project" value="InterPro"/>
</dbReference>
<dbReference type="SUPFAM" id="SSF52161">
    <property type="entry name" value="Ribosomal protein L13"/>
    <property type="match status" value="1"/>
</dbReference>
<comment type="caution">
    <text evidence="5">The sequence shown here is derived from an EMBL/GenBank/DDBJ whole genome shotgun (WGS) entry which is preliminary data.</text>
</comment>
<dbReference type="PANTHER" id="PTHR11545:SF2">
    <property type="entry name" value="LARGE RIBOSOMAL SUBUNIT PROTEIN UL13M"/>
    <property type="match status" value="1"/>
</dbReference>
<dbReference type="NCBIfam" id="TIGR01066">
    <property type="entry name" value="rplM_bact"/>
    <property type="match status" value="1"/>
</dbReference>
<sequence length="153" mass="17456">GISDYKTKKIMNRLTHSTKPTKEKQINRNWHLIDVSGKVLGRIAPQIVKLVQGKNKTDYVPNLDIGDHVVVINASKVRVTGKKVLSKEYTNYSGYPGGLRKINFADLLKKDSREIIKRAVSGMLQKNKFRSDRLNRVHVFPNAEHTFANKFVK</sequence>
<dbReference type="Gene3D" id="3.90.1180.10">
    <property type="entry name" value="Ribosomal protein L13"/>
    <property type="match status" value="1"/>
</dbReference>
<proteinExistence type="inferred from homology"/>
<gene>
    <name evidence="5" type="ORF">UR54_C0021G0001</name>
</gene>
<dbReference type="STRING" id="1618477.UR54_C0021G0001"/>
<evidence type="ECO:0000313" key="6">
    <source>
        <dbReference type="Proteomes" id="UP000034688"/>
    </source>
</evidence>
<evidence type="ECO:0000256" key="2">
    <source>
        <dbReference type="ARBA" id="ARBA00022980"/>
    </source>
</evidence>
<dbReference type="GO" id="GO:1990904">
    <property type="term" value="C:ribonucleoprotein complex"/>
    <property type="evidence" value="ECO:0007669"/>
    <property type="project" value="UniProtKB-KW"/>
</dbReference>
<keyword evidence="2 5" id="KW-0689">Ribosomal protein</keyword>
<feature type="non-terminal residue" evidence="5">
    <location>
        <position position="1"/>
    </location>
</feature>
<dbReference type="GO" id="GO:0003729">
    <property type="term" value="F:mRNA binding"/>
    <property type="evidence" value="ECO:0007669"/>
    <property type="project" value="TreeGrafter"/>
</dbReference>
<dbReference type="GO" id="GO:0006412">
    <property type="term" value="P:translation"/>
    <property type="evidence" value="ECO:0007669"/>
    <property type="project" value="InterPro"/>
</dbReference>
<accession>A0A0G0D9M8</accession>
<dbReference type="Pfam" id="PF00572">
    <property type="entry name" value="Ribosomal_L13"/>
    <property type="match status" value="1"/>
</dbReference>
<dbReference type="PIRSF" id="PIRSF002181">
    <property type="entry name" value="Ribosomal_L13"/>
    <property type="match status" value="1"/>
</dbReference>
<keyword evidence="3" id="KW-0687">Ribonucleoprotein</keyword>
<name>A0A0G0D9M8_9BACT</name>